<keyword evidence="2" id="KW-1185">Reference proteome</keyword>
<comment type="caution">
    <text evidence="1">The sequence shown here is derived from an EMBL/GenBank/DDBJ whole genome shotgun (WGS) entry which is preliminary data.</text>
</comment>
<protein>
    <submittedName>
        <fullName evidence="1">Phloem protein 2-like protein</fullName>
    </submittedName>
</protein>
<evidence type="ECO:0000313" key="2">
    <source>
        <dbReference type="Proteomes" id="UP000827976"/>
    </source>
</evidence>
<accession>A0ACB7VX37</accession>
<dbReference type="EMBL" id="CM037016">
    <property type="protein sequence ID" value="KAH7679138.1"/>
    <property type="molecule type" value="Genomic_DNA"/>
</dbReference>
<dbReference type="Proteomes" id="UP000827976">
    <property type="component" value="Chromosome 6"/>
</dbReference>
<sequence length="200" mass="23180">MLNMCIKAEGRFMSLTRKSLKFSSKMSHHVKPHKHKWDSFGEHKICTSTKGLDIIWGNDERFWKQVQIPKDGACLNYGEGMELIQVCWLEVRGILNLEETQHLATNKTYELFYIIKFEVDAFGWDDGPVSLHLVTPDGRKSKRSHNFGEYKRNEWHKVSGGEFTVGSTIKGNVRYGMYETETLWWKGGMVLHGVLIEPKK</sequence>
<name>A0ACB7VX37_DIOAL</name>
<reference evidence="2" key="1">
    <citation type="journal article" date="2022" name="Nat. Commun.">
        <title>Chromosome evolution and the genetic basis of agronomically important traits in greater yam.</title>
        <authorList>
            <person name="Bredeson J.V."/>
            <person name="Lyons J.B."/>
            <person name="Oniyinde I.O."/>
            <person name="Okereke N.R."/>
            <person name="Kolade O."/>
            <person name="Nnabue I."/>
            <person name="Nwadili C.O."/>
            <person name="Hribova E."/>
            <person name="Parker M."/>
            <person name="Nwogha J."/>
            <person name="Shu S."/>
            <person name="Carlson J."/>
            <person name="Kariba R."/>
            <person name="Muthemba S."/>
            <person name="Knop K."/>
            <person name="Barton G.J."/>
            <person name="Sherwood A.V."/>
            <person name="Lopez-Montes A."/>
            <person name="Asiedu R."/>
            <person name="Jamnadass R."/>
            <person name="Muchugi A."/>
            <person name="Goodstein D."/>
            <person name="Egesi C.N."/>
            <person name="Featherston J."/>
            <person name="Asfaw A."/>
            <person name="Simpson G.G."/>
            <person name="Dolezel J."/>
            <person name="Hendre P.S."/>
            <person name="Van Deynze A."/>
            <person name="Kumar P.L."/>
            <person name="Obidiegwu J.E."/>
            <person name="Bhattacharjee R."/>
            <person name="Rokhsar D.S."/>
        </authorList>
    </citation>
    <scope>NUCLEOTIDE SEQUENCE [LARGE SCALE GENOMIC DNA]</scope>
    <source>
        <strain evidence="2">cv. TDa95/00328</strain>
    </source>
</reference>
<evidence type="ECO:0000313" key="1">
    <source>
        <dbReference type="EMBL" id="KAH7679138.1"/>
    </source>
</evidence>
<proteinExistence type="predicted"/>
<gene>
    <name evidence="1" type="ORF">IHE45_06G039400</name>
</gene>
<organism evidence="1 2">
    <name type="scientific">Dioscorea alata</name>
    <name type="common">Purple yam</name>
    <dbReference type="NCBI Taxonomy" id="55571"/>
    <lineage>
        <taxon>Eukaryota</taxon>
        <taxon>Viridiplantae</taxon>
        <taxon>Streptophyta</taxon>
        <taxon>Embryophyta</taxon>
        <taxon>Tracheophyta</taxon>
        <taxon>Spermatophyta</taxon>
        <taxon>Magnoliopsida</taxon>
        <taxon>Liliopsida</taxon>
        <taxon>Dioscoreales</taxon>
        <taxon>Dioscoreaceae</taxon>
        <taxon>Dioscorea</taxon>
    </lineage>
</organism>